<protein>
    <submittedName>
        <fullName evidence="4">Spore coat protein U</fullName>
    </submittedName>
</protein>
<dbReference type="KEGG" id="cem:LH23_19470"/>
<dbReference type="EMBL" id="CP009458">
    <property type="protein sequence ID" value="AIR62764.1"/>
    <property type="molecule type" value="Genomic_DNA"/>
</dbReference>
<dbReference type="RefSeq" id="WP_039294616.1">
    <property type="nucleotide sequence ID" value="NZ_CP009458.1"/>
</dbReference>
<evidence type="ECO:0000313" key="5">
    <source>
        <dbReference type="Proteomes" id="UP000029516"/>
    </source>
</evidence>
<feature type="domain" description="Spore coat protein U/FanG" evidence="3">
    <location>
        <begin position="23"/>
        <end position="156"/>
    </location>
</feature>
<dbReference type="InterPro" id="IPR007893">
    <property type="entry name" value="Spore_coat_U/FanG"/>
</dbReference>
<sequence>MRLKQLLLLAVLLLSPGISHAVVCSVSNVQNVNFGTLNPLATGTPNTSMTFDYSCSKQLGDLLAGVTLCFNIDGAGVGNHKMSFAGPPASTLSYELYQGTLSGGAWGSQFQSGTTYPVVQLNLLNLTPVTGSLTVYAQMTLPQISAAPGGYQDTYTSGMMTVTMNTGLLAPPASCGTGVTANFPFNVVATVGKQCNVSYANNVSFGPVTATQTNVASNNTIGIACTNGTLYTVGLTPSNGNTGGTGVLSGTGSNTDQVPYQLRQATGTSGAVWGNTSQNMPSSTGTGSAQQFPVYVTIPSTNYTPDNYADTVTITVTY</sequence>
<dbReference type="AlphaFoldDB" id="A0AAN0S7N4"/>
<name>A0AAN0S7N4_9ENTR</name>
<keyword evidence="2" id="KW-0732">Signal</keyword>
<keyword evidence="4" id="KW-0167">Capsid protein</keyword>
<keyword evidence="4" id="KW-0946">Virion</keyword>
<gene>
    <name evidence="4" type="ORF">LH23_19470</name>
</gene>
<dbReference type="Pfam" id="PF05229">
    <property type="entry name" value="SCPU"/>
    <property type="match status" value="2"/>
</dbReference>
<organism evidence="4 5">
    <name type="scientific">Cedecea neteri</name>
    <dbReference type="NCBI Taxonomy" id="158822"/>
    <lineage>
        <taxon>Bacteria</taxon>
        <taxon>Pseudomonadati</taxon>
        <taxon>Pseudomonadota</taxon>
        <taxon>Gammaproteobacteria</taxon>
        <taxon>Enterobacterales</taxon>
        <taxon>Enterobacteriaceae</taxon>
        <taxon>Cedecea</taxon>
    </lineage>
</organism>
<feature type="signal peptide" evidence="2">
    <location>
        <begin position="1"/>
        <end position="21"/>
    </location>
</feature>
<evidence type="ECO:0000256" key="2">
    <source>
        <dbReference type="SAM" id="SignalP"/>
    </source>
</evidence>
<dbReference type="PANTHER" id="PTHR37089:SF1">
    <property type="entry name" value="MEMBRANE PROTEIN"/>
    <property type="match status" value="1"/>
</dbReference>
<dbReference type="PANTHER" id="PTHR37089">
    <property type="entry name" value="PROTEIN U-RELATED"/>
    <property type="match status" value="1"/>
</dbReference>
<evidence type="ECO:0000259" key="3">
    <source>
        <dbReference type="Pfam" id="PF05229"/>
    </source>
</evidence>
<dbReference type="SMART" id="SM00972">
    <property type="entry name" value="SCPU"/>
    <property type="match status" value="1"/>
</dbReference>
<accession>A0AAN0S7N4</accession>
<dbReference type="Proteomes" id="UP000029516">
    <property type="component" value="Chromosome"/>
</dbReference>
<feature type="region of interest" description="Disordered" evidence="1">
    <location>
        <begin position="269"/>
        <end position="288"/>
    </location>
</feature>
<proteinExistence type="predicted"/>
<feature type="chain" id="PRO_5042939638" evidence="2">
    <location>
        <begin position="22"/>
        <end position="318"/>
    </location>
</feature>
<dbReference type="InterPro" id="IPR053167">
    <property type="entry name" value="Spore_coat_component"/>
</dbReference>
<feature type="domain" description="Spore coat protein U/FanG" evidence="3">
    <location>
        <begin position="182"/>
        <end position="315"/>
    </location>
</feature>
<evidence type="ECO:0000313" key="4">
    <source>
        <dbReference type="EMBL" id="AIR62764.1"/>
    </source>
</evidence>
<reference evidence="4 5" key="1">
    <citation type="submission" date="2014-09" db="EMBL/GenBank/DDBJ databases">
        <authorList>
            <person name="Chan K.-G."/>
        </authorList>
    </citation>
    <scope>NUCLEOTIDE SEQUENCE [LARGE SCALE GENOMIC DNA]</scope>
    <source>
        <strain evidence="4 5">M006</strain>
    </source>
</reference>
<evidence type="ECO:0000256" key="1">
    <source>
        <dbReference type="SAM" id="MobiDB-lite"/>
    </source>
</evidence>